<organism evidence="6 8">
    <name type="scientific">Devosia psychrophila</name>
    <dbReference type="NCBI Taxonomy" id="728005"/>
    <lineage>
        <taxon>Bacteria</taxon>
        <taxon>Pseudomonadati</taxon>
        <taxon>Pseudomonadota</taxon>
        <taxon>Alphaproteobacteria</taxon>
        <taxon>Hyphomicrobiales</taxon>
        <taxon>Devosiaceae</taxon>
        <taxon>Devosia</taxon>
    </lineage>
</organism>
<reference evidence="5 7" key="1">
    <citation type="submission" date="2015-03" db="EMBL/GenBank/DDBJ databases">
        <authorList>
            <person name="Lepp D."/>
            <person name="Hassan Y.I."/>
            <person name="Li X.-Z."/>
            <person name="Zhou T."/>
        </authorList>
    </citation>
    <scope>NUCLEOTIDE SEQUENCE [LARGE SCALE GENOMIC DNA]</scope>
    <source>
        <strain evidence="5 7">Cr7-05</strain>
    </source>
</reference>
<dbReference type="GO" id="GO:0000976">
    <property type="term" value="F:transcription cis-regulatory region binding"/>
    <property type="evidence" value="ECO:0007669"/>
    <property type="project" value="TreeGrafter"/>
</dbReference>
<name>A0A0F5Q1B8_9HYPH</name>
<dbReference type="Gene3D" id="1.10.260.40">
    <property type="entry name" value="lambda repressor-like DNA-binding domains"/>
    <property type="match status" value="1"/>
</dbReference>
<evidence type="ECO:0000259" key="4">
    <source>
        <dbReference type="PROSITE" id="PS50932"/>
    </source>
</evidence>
<reference evidence="6 8" key="2">
    <citation type="submission" date="2016-10" db="EMBL/GenBank/DDBJ databases">
        <authorList>
            <person name="de Groot N.N."/>
        </authorList>
    </citation>
    <scope>NUCLEOTIDE SEQUENCE [LARGE SCALE GENOMIC DNA]</scope>
    <source>
        <strain evidence="6 8">CGMCC 1.10210</strain>
    </source>
</reference>
<dbReference type="InterPro" id="IPR000843">
    <property type="entry name" value="HTH_LacI"/>
</dbReference>
<evidence type="ECO:0000256" key="2">
    <source>
        <dbReference type="ARBA" id="ARBA00023125"/>
    </source>
</evidence>
<dbReference type="Pfam" id="PF00356">
    <property type="entry name" value="LacI"/>
    <property type="match status" value="1"/>
</dbReference>
<dbReference type="SMART" id="SM00354">
    <property type="entry name" value="HTH_LACI"/>
    <property type="match status" value="1"/>
</dbReference>
<dbReference type="GO" id="GO:0003700">
    <property type="term" value="F:DNA-binding transcription factor activity"/>
    <property type="evidence" value="ECO:0007669"/>
    <property type="project" value="TreeGrafter"/>
</dbReference>
<dbReference type="Gene3D" id="3.40.50.2300">
    <property type="match status" value="2"/>
</dbReference>
<dbReference type="RefSeq" id="WP_046169228.1">
    <property type="nucleotide sequence ID" value="NZ_FOMB01000013.1"/>
</dbReference>
<dbReference type="CDD" id="cd01392">
    <property type="entry name" value="HTH_LacI"/>
    <property type="match status" value="1"/>
</dbReference>
<keyword evidence="1" id="KW-0805">Transcription regulation</keyword>
<dbReference type="Proteomes" id="UP000033519">
    <property type="component" value="Unassembled WGS sequence"/>
</dbReference>
<evidence type="ECO:0000256" key="3">
    <source>
        <dbReference type="ARBA" id="ARBA00023163"/>
    </source>
</evidence>
<keyword evidence="7" id="KW-1185">Reference proteome</keyword>
<dbReference type="InterPro" id="IPR010982">
    <property type="entry name" value="Lambda_DNA-bd_dom_sf"/>
</dbReference>
<proteinExistence type="predicted"/>
<feature type="domain" description="HTH lacI-type" evidence="4">
    <location>
        <begin position="17"/>
        <end position="72"/>
    </location>
</feature>
<evidence type="ECO:0000256" key="1">
    <source>
        <dbReference type="ARBA" id="ARBA00023015"/>
    </source>
</evidence>
<protein>
    <submittedName>
        <fullName evidence="5">LacI family transcriptional regulator</fullName>
    </submittedName>
    <submittedName>
        <fullName evidence="6">Transcriptional regulator, LacI family</fullName>
    </submittedName>
</protein>
<keyword evidence="2" id="KW-0238">DNA-binding</keyword>
<dbReference type="SUPFAM" id="SSF47413">
    <property type="entry name" value="lambda repressor-like DNA-binding domains"/>
    <property type="match status" value="1"/>
</dbReference>
<dbReference type="InterPro" id="IPR028082">
    <property type="entry name" value="Peripla_BP_I"/>
</dbReference>
<dbReference type="EMBL" id="FOMB01000013">
    <property type="protein sequence ID" value="SFC88151.1"/>
    <property type="molecule type" value="Genomic_DNA"/>
</dbReference>
<dbReference type="PATRIC" id="fig|728005.3.peg.28"/>
<dbReference type="Proteomes" id="UP000182258">
    <property type="component" value="Unassembled WGS sequence"/>
</dbReference>
<dbReference type="SUPFAM" id="SSF53822">
    <property type="entry name" value="Periplasmic binding protein-like I"/>
    <property type="match status" value="1"/>
</dbReference>
<dbReference type="EMBL" id="LAPV01000010">
    <property type="protein sequence ID" value="KKC34688.1"/>
    <property type="molecule type" value="Genomic_DNA"/>
</dbReference>
<dbReference type="AlphaFoldDB" id="A0A0F5Q1B8"/>
<accession>A0A0F5Q1B8</accession>
<evidence type="ECO:0000313" key="6">
    <source>
        <dbReference type="EMBL" id="SFC88151.1"/>
    </source>
</evidence>
<dbReference type="PROSITE" id="PS50932">
    <property type="entry name" value="HTH_LACI_2"/>
    <property type="match status" value="1"/>
</dbReference>
<dbReference type="OrthoDB" id="5171752at2"/>
<dbReference type="Pfam" id="PF13377">
    <property type="entry name" value="Peripla_BP_3"/>
    <property type="match status" value="1"/>
</dbReference>
<evidence type="ECO:0000313" key="7">
    <source>
        <dbReference type="Proteomes" id="UP000033519"/>
    </source>
</evidence>
<evidence type="ECO:0000313" key="8">
    <source>
        <dbReference type="Proteomes" id="UP000182258"/>
    </source>
</evidence>
<dbReference type="CDD" id="cd06279">
    <property type="entry name" value="PBP1_LacI-like"/>
    <property type="match status" value="1"/>
</dbReference>
<evidence type="ECO:0000313" key="5">
    <source>
        <dbReference type="EMBL" id="KKC34688.1"/>
    </source>
</evidence>
<dbReference type="InterPro" id="IPR046335">
    <property type="entry name" value="LacI/GalR-like_sensor"/>
</dbReference>
<dbReference type="PANTHER" id="PTHR30146">
    <property type="entry name" value="LACI-RELATED TRANSCRIPTIONAL REPRESSOR"/>
    <property type="match status" value="1"/>
</dbReference>
<keyword evidence="3" id="KW-0804">Transcription</keyword>
<dbReference type="STRING" id="728005.SAMN04488059_11388"/>
<gene>
    <name evidence="6" type="ORF">SAMN04488059_11388</name>
    <name evidence="5" type="ORF">WH91_01410</name>
</gene>
<dbReference type="PANTHER" id="PTHR30146:SF138">
    <property type="entry name" value="TRANSCRIPTIONAL REGULATORY PROTEIN"/>
    <property type="match status" value="1"/>
</dbReference>
<sequence>MALKSKSGVGPKFGASIRLKDVAKAAGVSQGTASNVFSKPEVVREEVREHVLTVAKELGYGGPSVTGRLLRQGKVNAVGVAAIQPLSYFFEDPWARQLMSHISAICDARGAGVALVSALNDERLAWNIQSALVDGFVLLCVEGGDALVEITRQRQLPYVALAIAASDQSIPTIGVDNVSGARLAAEHLIGLGHRRLAILSTMMSHDGGGRMSEAQLEAATFSTSRDRVLGYWLAMDAAGIPRTSAAVFETREDEASTHDAMAEMFAVSEPPTAILAMSDKIALYGADWLMRHGIAIPGDVSIVGFDGVPEGATARPSLTTVEQPMAEIARLAVDAALGVTHVEGRQMLQTRLVVRESTAPPHA</sequence>